<gene>
    <name evidence="2" type="ORF">SAMN02787073_2744</name>
</gene>
<reference evidence="3" key="1">
    <citation type="submission" date="2016-11" db="EMBL/GenBank/DDBJ databases">
        <authorList>
            <person name="Varghese N."/>
            <person name="Submissions S."/>
        </authorList>
    </citation>
    <scope>NUCLEOTIDE SEQUENCE [LARGE SCALE GENOMIC DNA]</scope>
    <source>
        <strain evidence="3">YR203</strain>
    </source>
</reference>
<dbReference type="AlphaFoldDB" id="A0A1M5DXJ6"/>
<dbReference type="Proteomes" id="UP000184108">
    <property type="component" value="Unassembled WGS sequence"/>
</dbReference>
<protein>
    <submittedName>
        <fullName evidence="2">Uncharacterized protein</fullName>
    </submittedName>
</protein>
<feature type="region of interest" description="Disordered" evidence="1">
    <location>
        <begin position="47"/>
        <end position="75"/>
    </location>
</feature>
<organism evidence="2 3">
    <name type="scientific">Chryseobacterium vrystaatense</name>
    <dbReference type="NCBI Taxonomy" id="307480"/>
    <lineage>
        <taxon>Bacteria</taxon>
        <taxon>Pseudomonadati</taxon>
        <taxon>Bacteroidota</taxon>
        <taxon>Flavobacteriia</taxon>
        <taxon>Flavobacteriales</taxon>
        <taxon>Weeksellaceae</taxon>
        <taxon>Chryseobacterium group</taxon>
        <taxon>Chryseobacterium</taxon>
    </lineage>
</organism>
<evidence type="ECO:0000313" key="3">
    <source>
        <dbReference type="Proteomes" id="UP000184108"/>
    </source>
</evidence>
<name>A0A1M5DXJ6_9FLAO</name>
<accession>A0A1M5DXJ6</accession>
<dbReference type="EMBL" id="FQVE01000003">
    <property type="protein sequence ID" value="SHF71551.1"/>
    <property type="molecule type" value="Genomic_DNA"/>
</dbReference>
<evidence type="ECO:0000313" key="2">
    <source>
        <dbReference type="EMBL" id="SHF71551.1"/>
    </source>
</evidence>
<sequence>MSLWNFYAGGGGNSKELMDFISTSNEWSTFNMLMFLGGGGGGSSYSLASGSSGGTSNSGSSNGSSNNEEGPHFQVPEVVVTGKKGYRYTSDEVYDAMMFAFAKATKDMERQLERDWYAKGGQGNWFFGAGAALSGFAGAVQSEQMYTQGIRRGLSGNYALTVPLGAK</sequence>
<dbReference type="RefSeq" id="WP_073174151.1">
    <property type="nucleotide sequence ID" value="NZ_FQVE01000003.1"/>
</dbReference>
<feature type="compositionally biased region" description="Low complexity" evidence="1">
    <location>
        <begin position="47"/>
        <end position="67"/>
    </location>
</feature>
<proteinExistence type="predicted"/>
<evidence type="ECO:0000256" key="1">
    <source>
        <dbReference type="SAM" id="MobiDB-lite"/>
    </source>
</evidence>